<gene>
    <name evidence="2" type="ORF">HID58_016382</name>
</gene>
<evidence type="ECO:0000313" key="3">
    <source>
        <dbReference type="Proteomes" id="UP000824890"/>
    </source>
</evidence>
<keyword evidence="3" id="KW-1185">Reference proteome</keyword>
<evidence type="ECO:0000313" key="2">
    <source>
        <dbReference type="EMBL" id="KAH0930655.1"/>
    </source>
</evidence>
<comment type="caution">
    <text evidence="2">The sequence shown here is derived from an EMBL/GenBank/DDBJ whole genome shotgun (WGS) entry which is preliminary data.</text>
</comment>
<feature type="region of interest" description="Disordered" evidence="1">
    <location>
        <begin position="1"/>
        <end position="24"/>
    </location>
</feature>
<evidence type="ECO:0000256" key="1">
    <source>
        <dbReference type="SAM" id="MobiDB-lite"/>
    </source>
</evidence>
<reference evidence="2 3" key="1">
    <citation type="submission" date="2021-05" db="EMBL/GenBank/DDBJ databases">
        <title>Genome Assembly of Synthetic Allotetraploid Brassica napus Reveals Homoeologous Exchanges between Subgenomes.</title>
        <authorList>
            <person name="Davis J.T."/>
        </authorList>
    </citation>
    <scope>NUCLEOTIDE SEQUENCE [LARGE SCALE GENOMIC DNA]</scope>
    <source>
        <strain evidence="3">cv. Da-Ae</strain>
        <tissue evidence="2">Seedling</tissue>
    </source>
</reference>
<dbReference type="EMBL" id="JAGKQM010000004">
    <property type="protein sequence ID" value="KAH0930655.1"/>
    <property type="molecule type" value="Genomic_DNA"/>
</dbReference>
<name>A0ABQ8DQ67_BRANA</name>
<dbReference type="Proteomes" id="UP000824890">
    <property type="component" value="Unassembled WGS sequence"/>
</dbReference>
<accession>A0ABQ8DQ67</accession>
<organism evidence="2 3">
    <name type="scientific">Brassica napus</name>
    <name type="common">Rape</name>
    <dbReference type="NCBI Taxonomy" id="3708"/>
    <lineage>
        <taxon>Eukaryota</taxon>
        <taxon>Viridiplantae</taxon>
        <taxon>Streptophyta</taxon>
        <taxon>Embryophyta</taxon>
        <taxon>Tracheophyta</taxon>
        <taxon>Spermatophyta</taxon>
        <taxon>Magnoliopsida</taxon>
        <taxon>eudicotyledons</taxon>
        <taxon>Gunneridae</taxon>
        <taxon>Pentapetalae</taxon>
        <taxon>rosids</taxon>
        <taxon>malvids</taxon>
        <taxon>Brassicales</taxon>
        <taxon>Brassicaceae</taxon>
        <taxon>Brassiceae</taxon>
        <taxon>Brassica</taxon>
    </lineage>
</organism>
<sequence>MGGSMRRPNKRRSEQHASPYRENNEEKRLLASACGRAYIRSSTMRIISKKLEYTYNSMQYDPSSILAVDPR</sequence>
<protein>
    <submittedName>
        <fullName evidence="2">Uncharacterized protein</fullName>
    </submittedName>
</protein>
<proteinExistence type="predicted"/>